<gene>
    <name evidence="1" type="ORF">NDU88_002429</name>
</gene>
<accession>A0AAV7UXN8</accession>
<reference evidence="1" key="1">
    <citation type="journal article" date="2022" name="bioRxiv">
        <title>Sequencing and chromosome-scale assembly of the giantPleurodeles waltlgenome.</title>
        <authorList>
            <person name="Brown T."/>
            <person name="Elewa A."/>
            <person name="Iarovenko S."/>
            <person name="Subramanian E."/>
            <person name="Araus A.J."/>
            <person name="Petzold A."/>
            <person name="Susuki M."/>
            <person name="Suzuki K.-i.T."/>
            <person name="Hayashi T."/>
            <person name="Toyoda A."/>
            <person name="Oliveira C."/>
            <person name="Osipova E."/>
            <person name="Leigh N.D."/>
            <person name="Simon A."/>
            <person name="Yun M.H."/>
        </authorList>
    </citation>
    <scope>NUCLEOTIDE SEQUENCE</scope>
    <source>
        <strain evidence="1">20211129_DDA</strain>
        <tissue evidence="1">Liver</tissue>
    </source>
</reference>
<sequence length="135" mass="14910">MPQGCGATIASDRLAPGVYWVTRAACWSQACQTAVHVQLGRHVHVPSFNRQRARPSDLIRMVALASLQASCNEGGSCECGWVPAVLLCTLGLYGLWKLYMARAPYLSIKRPSQSSRQVGYVTRRRQCYVCVLSHV</sequence>
<dbReference type="EMBL" id="JANPWB010000004">
    <property type="protein sequence ID" value="KAJ1193124.1"/>
    <property type="molecule type" value="Genomic_DNA"/>
</dbReference>
<evidence type="ECO:0000313" key="1">
    <source>
        <dbReference type="EMBL" id="KAJ1193124.1"/>
    </source>
</evidence>
<name>A0AAV7UXN8_PLEWA</name>
<keyword evidence="2" id="KW-1185">Reference proteome</keyword>
<protein>
    <submittedName>
        <fullName evidence="1">Uncharacterized protein</fullName>
    </submittedName>
</protein>
<evidence type="ECO:0000313" key="2">
    <source>
        <dbReference type="Proteomes" id="UP001066276"/>
    </source>
</evidence>
<organism evidence="1 2">
    <name type="scientific">Pleurodeles waltl</name>
    <name type="common">Iberian ribbed newt</name>
    <dbReference type="NCBI Taxonomy" id="8319"/>
    <lineage>
        <taxon>Eukaryota</taxon>
        <taxon>Metazoa</taxon>
        <taxon>Chordata</taxon>
        <taxon>Craniata</taxon>
        <taxon>Vertebrata</taxon>
        <taxon>Euteleostomi</taxon>
        <taxon>Amphibia</taxon>
        <taxon>Batrachia</taxon>
        <taxon>Caudata</taxon>
        <taxon>Salamandroidea</taxon>
        <taxon>Salamandridae</taxon>
        <taxon>Pleurodelinae</taxon>
        <taxon>Pleurodeles</taxon>
    </lineage>
</organism>
<comment type="caution">
    <text evidence="1">The sequence shown here is derived from an EMBL/GenBank/DDBJ whole genome shotgun (WGS) entry which is preliminary data.</text>
</comment>
<proteinExistence type="predicted"/>
<dbReference type="AlphaFoldDB" id="A0AAV7UXN8"/>
<dbReference type="Proteomes" id="UP001066276">
    <property type="component" value="Chromosome 2_2"/>
</dbReference>